<reference evidence="1 2" key="1">
    <citation type="submission" date="2020-08" db="EMBL/GenBank/DDBJ databases">
        <title>Genomic Encyclopedia of Archaeal and Bacterial Type Strains, Phase II (KMG-II): from individual species to whole genera.</title>
        <authorList>
            <person name="Goeker M."/>
        </authorList>
    </citation>
    <scope>NUCLEOTIDE SEQUENCE [LARGE SCALE GENOMIC DNA]</scope>
    <source>
        <strain evidence="1 2">DSM 43850</strain>
    </source>
</reference>
<evidence type="ECO:0000313" key="1">
    <source>
        <dbReference type="EMBL" id="MBA8932040.1"/>
    </source>
</evidence>
<name>A0ABR6BZB9_9PSEU</name>
<proteinExistence type="predicted"/>
<sequence length="94" mass="10336">MDAAVPGREPVVVQTLGPGEVVGWSWLVPPHQWHFGAVALSPTTAIALDTRQLRALADHDPNFGYPLAMCLLAVLLDRLQTTRARLLDVYGQHR</sequence>
<dbReference type="InterPro" id="IPR018490">
    <property type="entry name" value="cNMP-bd_dom_sf"/>
</dbReference>
<dbReference type="Proteomes" id="UP000517916">
    <property type="component" value="Unassembled WGS sequence"/>
</dbReference>
<comment type="caution">
    <text evidence="1">The sequence shown here is derived from an EMBL/GenBank/DDBJ whole genome shotgun (WGS) entry which is preliminary data.</text>
</comment>
<dbReference type="InterPro" id="IPR014710">
    <property type="entry name" value="RmlC-like_jellyroll"/>
</dbReference>
<dbReference type="Gene3D" id="2.60.120.10">
    <property type="entry name" value="Jelly Rolls"/>
    <property type="match status" value="1"/>
</dbReference>
<dbReference type="EMBL" id="JACJID010000010">
    <property type="protein sequence ID" value="MBA8932040.1"/>
    <property type="molecule type" value="Genomic_DNA"/>
</dbReference>
<evidence type="ECO:0000313" key="2">
    <source>
        <dbReference type="Proteomes" id="UP000517916"/>
    </source>
</evidence>
<gene>
    <name evidence="1" type="ORF">BC739_009299</name>
</gene>
<dbReference type="RefSeq" id="WP_025357107.1">
    <property type="nucleotide sequence ID" value="NZ_BAAABQ010000042.1"/>
</dbReference>
<dbReference type="SUPFAM" id="SSF51206">
    <property type="entry name" value="cAMP-binding domain-like"/>
    <property type="match status" value="1"/>
</dbReference>
<protein>
    <submittedName>
        <fullName evidence="1">CRP-like cAMP-binding protein</fullName>
    </submittedName>
</protein>
<dbReference type="InterPro" id="IPR000595">
    <property type="entry name" value="cNMP-bd_dom"/>
</dbReference>
<dbReference type="CDD" id="cd00038">
    <property type="entry name" value="CAP_ED"/>
    <property type="match status" value="1"/>
</dbReference>
<keyword evidence="2" id="KW-1185">Reference proteome</keyword>
<organism evidence="1 2">
    <name type="scientific">Kutzneria viridogrisea</name>
    <dbReference type="NCBI Taxonomy" id="47990"/>
    <lineage>
        <taxon>Bacteria</taxon>
        <taxon>Bacillati</taxon>
        <taxon>Actinomycetota</taxon>
        <taxon>Actinomycetes</taxon>
        <taxon>Pseudonocardiales</taxon>
        <taxon>Pseudonocardiaceae</taxon>
        <taxon>Kutzneria</taxon>
    </lineage>
</organism>
<accession>A0ABR6BZB9</accession>